<dbReference type="Gene3D" id="2.170.130.10">
    <property type="entry name" value="TonB-dependent receptor, plug domain"/>
    <property type="match status" value="1"/>
</dbReference>
<feature type="domain" description="Alpha-2-macroglobulin" evidence="3">
    <location>
        <begin position="1424"/>
        <end position="1514"/>
    </location>
</feature>
<dbReference type="InterPro" id="IPR047565">
    <property type="entry name" value="Alpha-macroglob_thiol-ester_cl"/>
</dbReference>
<dbReference type="SUPFAM" id="SSF49464">
    <property type="entry name" value="Carboxypeptidase regulatory domain-like"/>
    <property type="match status" value="1"/>
</dbReference>
<evidence type="ECO:0000313" key="5">
    <source>
        <dbReference type="Proteomes" id="UP001491088"/>
    </source>
</evidence>
<evidence type="ECO:0000259" key="3">
    <source>
        <dbReference type="SMART" id="SM01360"/>
    </source>
</evidence>
<dbReference type="Gene3D" id="1.50.10.20">
    <property type="match status" value="1"/>
</dbReference>
<proteinExistence type="inferred from homology"/>
<dbReference type="PANTHER" id="PTHR40094:SF1">
    <property type="entry name" value="UBIQUITIN DOMAIN-CONTAINING PROTEIN"/>
    <property type="match status" value="1"/>
</dbReference>
<dbReference type="PANTHER" id="PTHR40094">
    <property type="entry name" value="ALPHA-2-MACROGLOBULIN HOMOLOG"/>
    <property type="match status" value="1"/>
</dbReference>
<dbReference type="SUPFAM" id="SSF56935">
    <property type="entry name" value="Porins"/>
    <property type="match status" value="1"/>
</dbReference>
<evidence type="ECO:0000256" key="2">
    <source>
        <dbReference type="SAM" id="SignalP"/>
    </source>
</evidence>
<dbReference type="InterPro" id="IPR041246">
    <property type="entry name" value="Bact_MG10"/>
</dbReference>
<gene>
    <name evidence="4" type="ORF">WG950_13135</name>
</gene>
<dbReference type="InterPro" id="IPR008969">
    <property type="entry name" value="CarboxyPept-like_regulatory"/>
</dbReference>
<evidence type="ECO:0000256" key="1">
    <source>
        <dbReference type="ARBA" id="ARBA00010556"/>
    </source>
</evidence>
<dbReference type="InterPro" id="IPR002890">
    <property type="entry name" value="MG2"/>
</dbReference>
<dbReference type="Pfam" id="PF07703">
    <property type="entry name" value="A2M_BRD"/>
    <property type="match status" value="1"/>
</dbReference>
<protein>
    <submittedName>
        <fullName evidence="4">MG2 domain-containing protein</fullName>
    </submittedName>
</protein>
<feature type="chain" id="PRO_5046213489" evidence="2">
    <location>
        <begin position="21"/>
        <end position="2210"/>
    </location>
</feature>
<dbReference type="EMBL" id="CP150496">
    <property type="protein sequence ID" value="WYW55469.1"/>
    <property type="molecule type" value="Genomic_DNA"/>
</dbReference>
<dbReference type="Pfam" id="PF17973">
    <property type="entry name" value="bMG10"/>
    <property type="match status" value="1"/>
</dbReference>
<sequence length="2210" mass="253135">MKKIITTLFSIFLISTTVNSQDNFNELWLNVEKFELDDLPKSALKIVDKIYNKAAKENNSPQLIKSLFYKSKFSLTLEENEQLKVINQFKAQIAHQTFPTKNILENILGNLYWQYFKQNRYKFYNRTATKEKTNLKDFRTWDLASIFKEIQFHFDNSLQNDKQLLEIKITDYNDILNIDDETIQFKPSLFDFLANSALKFYNTSENSIHKPSYKFEINNPDFIKNSKIFSSLEIISKDSISNQFHALKLYQKLIQLHTEKNQKNALAHIDIERLKFVESNGTFKNSKAELLKTLQTSKQNNSLHESSGLYAFEIAQIFNEKALHYKDTQKKENHFKNKEALELCNQTILKFPESLAAKKCKVLKANILNSSLNITSEEFIPIQSNSRFLVLYKNLNKLYFSAYKVSESELSSFNDIYDIQKKKNFLSKLSKVKTWISNLKNESDFLQHTTETIVPKFDGGKYLIIASEKRDIETNFIHASTVIQVTDLTLVSNTFNNSYNYQVLDRNTGKPIENAKINLQNTRRNYGSYINKTLVTDKQGFATFKSNSRYNNVQIKVQTKNDAATFGSSYLYNRANNNVNNKNDYVDIKAFIFTDRSIYRPGQVVYFKTILTQNENEISKVVNNKTVEISLKDVNNQIVKTQTLELNDFGSVAGEFLLPNNGLTGNYKIHVKANSIITKNVRFNGAYTNIAVEEYKRPKFKTEFKLITESFKINDSIVVNGFAKAFSGANITDANVVYRVLRKTQFPSWYSWRRPYFSSESREITNGEVVTDSSGDFSIKFKAIPDKSTSEENLPIFTYQITADVTDINGETRSATTTVKVGYHSLLASISMDSNIDKNQQKTIINIETNNLNNQFTAAQGTLKIYKLQAPKAPLRNRPWQEPDYQQISKEEFKRLFPNDPYSNKEDDVANWQKGALTFSKKFNTKNSKKIKISNLKKWESGKYIALLETKDKFGKKVKDEVNFSVFSTSEKQVADNKLFVINTDKNSYKEGETVNLKIGSASKDITIIVQIEKNYKIVDTRLIHLKNTTKTVKIPVNKEDIGGFAIKYHFVNFNYFKSGSILVNVLDKPKSNIEIETNVFRDKLRPGQEETWSFTIKNDKNDKVAAELLASMYDASLDEFKTHNWYFYPVKATKKYYSYKSSNANLSFGVNNFNVTNNRNRYLNFPTIKNITYNWFGFSLNNNSWLNNSYLRTIRQKLNSKKIKITKSGSFNGTISGFITDENNEPLPGVSILNKNKTKGVNTGFEGNFTIDVKKNDIISIRYIGYQSVEVKVEDFSRLNVQLIPDLALLDEIVVTGYGTQKRKASDRTGSISVPQEEAEITTVLSGKAAGINIADDNKTIRIRGNSSLNSNEKPLIVIDGKISTLDVLESLKTENISSYQVLKDSEAVALYGSKGNNGVIIITTNAVADLSQIKARKNFKETAFFYPQLKTDKEGKVSFTFTMPEALTRWKLQLLAHTKDLKYAVKSMQTVTQKEVMVIPNAPRFLRQKDTITLSAKITNLTNNTLNGIAQLELSDAITNKKIDVLMQNIGANKNFTVAKDGNTNVSWKIFIPETVQAVQYKIVAKAGSFSDGELQVLPVLSNRKLVTETLPIWVNSNENKTFTLKKLRENNSTTLKNHKLTLEVTSNPVWYAIQSLPYLMEYPYECSEQTFSRFYANTLASFIANSNPRIQEVFNLWKSSDALLSNLEKNEELKSLIIQETPWLRDAQSESEQKKRIALLFDLNKMKNEQERAIAKLKDMQKSSGGFPWFKGGEYENNYITLHIATGFGHLEKLGVAQFNTDTKKMINAAVNYLDRQVVKKHKTLLENADKLKRESKNKSAGEKAYKNYLEKNHLDYTTIQYLYMRSFYQNLAKNTSLKEAVNYYQEQSKKYWTEFNLYAKGQIALNLFRTNEKTSAIKILNSLKENAITSDELGMYWKSNNSGYYFYQAPVETQALMVEVFSELENNTKTIDKLKVWLLKNKQTNSWKTTKATSEAIYALLLNGNDWAYNNEELVTIKIGEHKIEPTKLENAKIEAGTGYFKTSWAGKEITKEMGTVTISKKNKGIAWAGLYWQYFEDLDKISAANTPLKLSKKLFLKVNSDTGKELIEITDNSQLKVGDLITVRIELSSDRNMEFIHMKDMRAAGLEPINVISSYKYQDNLSYYESTKDAATNFFFDYLPKGVFVFEYDLRVNNAGSFSNGITTIESMYAPEFTSHSKGVRLNVK</sequence>
<dbReference type="SMART" id="SM01360">
    <property type="entry name" value="A2M"/>
    <property type="match status" value="1"/>
</dbReference>
<keyword evidence="2" id="KW-0732">Signal</keyword>
<dbReference type="Gene3D" id="2.60.40.1120">
    <property type="entry name" value="Carboxypeptidase-like, regulatory domain"/>
    <property type="match status" value="1"/>
</dbReference>
<dbReference type="InterPro" id="IPR001599">
    <property type="entry name" value="Macroglobln_a2"/>
</dbReference>
<organism evidence="4 5">
    <name type="scientific">Polaribacter marinaquae</name>
    <dbReference type="NCBI Taxonomy" id="1642819"/>
    <lineage>
        <taxon>Bacteria</taxon>
        <taxon>Pseudomonadati</taxon>
        <taxon>Bacteroidota</taxon>
        <taxon>Flavobacteriia</taxon>
        <taxon>Flavobacteriales</taxon>
        <taxon>Flavobacteriaceae</taxon>
    </lineage>
</organism>
<name>A0ABZ2TQQ7_9FLAO</name>
<dbReference type="Proteomes" id="UP001491088">
    <property type="component" value="Chromosome"/>
</dbReference>
<dbReference type="RefSeq" id="WP_340932974.1">
    <property type="nucleotide sequence ID" value="NZ_CP150496.1"/>
</dbReference>
<dbReference type="SMART" id="SM01419">
    <property type="entry name" value="Thiol-ester_cl"/>
    <property type="match status" value="1"/>
</dbReference>
<comment type="similarity">
    <text evidence="1">Belongs to the protease inhibitor I39 (alpha-2-macroglobulin) family. Bacterial alpha-2-macroglobulin subfamily.</text>
</comment>
<dbReference type="Pfam" id="PF00207">
    <property type="entry name" value="A2M"/>
    <property type="match status" value="1"/>
</dbReference>
<dbReference type="Gene3D" id="2.60.40.1930">
    <property type="match status" value="1"/>
</dbReference>
<dbReference type="Pfam" id="PF13715">
    <property type="entry name" value="CarbopepD_reg_2"/>
    <property type="match status" value="1"/>
</dbReference>
<dbReference type="InterPro" id="IPR011625">
    <property type="entry name" value="A2M_N_BRD"/>
</dbReference>
<dbReference type="InterPro" id="IPR051802">
    <property type="entry name" value="YfhM-like"/>
</dbReference>
<evidence type="ECO:0000313" key="4">
    <source>
        <dbReference type="EMBL" id="WYW55469.1"/>
    </source>
</evidence>
<feature type="signal peptide" evidence="2">
    <location>
        <begin position="1"/>
        <end position="20"/>
    </location>
</feature>
<dbReference type="Pfam" id="PF01835">
    <property type="entry name" value="MG2"/>
    <property type="match status" value="1"/>
</dbReference>
<reference evidence="4 5" key="1">
    <citation type="submission" date="2024-03" db="EMBL/GenBank/DDBJ databases">
        <authorList>
            <person name="Cao K."/>
        </authorList>
    </citation>
    <scope>NUCLEOTIDE SEQUENCE [LARGE SCALE GENOMIC DNA]</scope>
    <source>
        <strain evidence="4 5">MCCC 1K00696</strain>
    </source>
</reference>
<accession>A0ABZ2TQQ7</accession>
<dbReference type="InterPro" id="IPR008930">
    <property type="entry name" value="Terpenoid_cyclase/PrenylTrfase"/>
</dbReference>
<dbReference type="SUPFAM" id="SSF48239">
    <property type="entry name" value="Terpenoid cyclases/Protein prenyltransferases"/>
    <property type="match status" value="1"/>
</dbReference>
<keyword evidence="5" id="KW-1185">Reference proteome</keyword>
<dbReference type="InterPro" id="IPR037066">
    <property type="entry name" value="Plug_dom_sf"/>
</dbReference>